<dbReference type="PANTHER" id="PTHR33362:SF4">
    <property type="entry name" value="2,3-DIKETO-L-GULONATE TRAP TRANSPORTER LARGE PERMEASE PROTEIN YIAN"/>
    <property type="match status" value="1"/>
</dbReference>
<sequence>MIELLPAFLMFGLFAIDIPIALAIAIGALSFFIMADGLPLRMFVQKFVQATDSFPLLAVPFFVCAGSIMNHAGITRRLLNLADALVGHMMGGIAQANVVLATLMGGLSASANADAAMQAKMLGPEMVRRGYSAGFAAAITACASVITPIIPPGIGLIIYGYLADVSVGRLFIGGVIPGLLLCASLMVAVHLVSRRRGYKPLRAQRASLPELGRATVQATGALSIVAFILFGIREGVFTPTEAGAMTVVYATLVGALWHRELKWEAAPKIILETVLATSAIMIIICAASAFGFYMSWQRIPVRAAEALVHLTRQPWLLLLLINLGLIVVGMLIEGTAALILLTPILVPAVTRLGIDPLHFGLVMVVNLTLGGITPPVGTMMFTTCSILRVKIETFVREGWPFMVAMFAVLALISVFPPLVTWLPTRLMGP</sequence>
<evidence type="ECO:0000256" key="3">
    <source>
        <dbReference type="ARBA" id="ARBA00022519"/>
    </source>
</evidence>
<keyword evidence="10" id="KW-1185">Reference proteome</keyword>
<feature type="transmembrane region" description="Helical" evidence="7">
    <location>
        <begin position="357"/>
        <end position="381"/>
    </location>
</feature>
<dbReference type="AlphaFoldDB" id="A0A934WLE4"/>
<proteinExistence type="inferred from homology"/>
<dbReference type="NCBIfam" id="TIGR00786">
    <property type="entry name" value="dctM"/>
    <property type="match status" value="1"/>
</dbReference>
<organism evidence="9 10">
    <name type="scientific">Ramlibacter ginsenosidimutans</name>
    <dbReference type="NCBI Taxonomy" id="502333"/>
    <lineage>
        <taxon>Bacteria</taxon>
        <taxon>Pseudomonadati</taxon>
        <taxon>Pseudomonadota</taxon>
        <taxon>Betaproteobacteria</taxon>
        <taxon>Burkholderiales</taxon>
        <taxon>Comamonadaceae</taxon>
        <taxon>Ramlibacter</taxon>
    </lineage>
</organism>
<keyword evidence="3 7" id="KW-0997">Cell inner membrane</keyword>
<keyword evidence="7" id="KW-0813">Transport</keyword>
<dbReference type="RefSeq" id="WP_201166377.1">
    <property type="nucleotide sequence ID" value="NZ_JAEPWM010000001.1"/>
</dbReference>
<keyword evidence="6 7" id="KW-0472">Membrane</keyword>
<reference evidence="9" key="1">
    <citation type="journal article" date="2012" name="J. Microbiol. Biotechnol.">
        <title>Ramlibacter ginsenosidimutans sp. nov., with ginsenoside-converting activity.</title>
        <authorList>
            <person name="Wang L."/>
            <person name="An D.S."/>
            <person name="Kim S.G."/>
            <person name="Jin F.X."/>
            <person name="Kim S.C."/>
            <person name="Lee S.T."/>
            <person name="Im W.T."/>
        </authorList>
    </citation>
    <scope>NUCLEOTIDE SEQUENCE</scope>
    <source>
        <strain evidence="9">KACC 17527</strain>
    </source>
</reference>
<evidence type="ECO:0000256" key="7">
    <source>
        <dbReference type="RuleBase" id="RU369079"/>
    </source>
</evidence>
<dbReference type="InterPro" id="IPR010656">
    <property type="entry name" value="DctM"/>
</dbReference>
<dbReference type="InterPro" id="IPR004681">
    <property type="entry name" value="TRAP_DctM"/>
</dbReference>
<feature type="transmembrane region" description="Helical" evidence="7">
    <location>
        <begin position="401"/>
        <end position="422"/>
    </location>
</feature>
<feature type="transmembrane region" description="Helical" evidence="7">
    <location>
        <begin position="170"/>
        <end position="193"/>
    </location>
</feature>
<name>A0A934WLE4_9BURK</name>
<accession>A0A934WLE4</accession>
<comment type="caution">
    <text evidence="9">The sequence shown here is derived from an EMBL/GenBank/DDBJ whole genome shotgun (WGS) entry which is preliminary data.</text>
</comment>
<evidence type="ECO:0000256" key="5">
    <source>
        <dbReference type="ARBA" id="ARBA00022989"/>
    </source>
</evidence>
<comment type="subcellular location">
    <subcellularLocation>
        <location evidence="1 7">Cell inner membrane</location>
        <topology evidence="1 7">Multi-pass membrane protein</topology>
    </subcellularLocation>
</comment>
<comment type="function">
    <text evidence="7">Part of the tripartite ATP-independent periplasmic (TRAP) transport system.</text>
</comment>
<comment type="subunit">
    <text evidence="7">The complex comprises the extracytoplasmic solute receptor protein and the two transmembrane proteins.</text>
</comment>
<evidence type="ECO:0000256" key="6">
    <source>
        <dbReference type="ARBA" id="ARBA00023136"/>
    </source>
</evidence>
<dbReference type="PIRSF" id="PIRSF006066">
    <property type="entry name" value="HI0050"/>
    <property type="match status" value="1"/>
</dbReference>
<protein>
    <recommendedName>
        <fullName evidence="7">TRAP transporter large permease protein</fullName>
    </recommendedName>
</protein>
<feature type="transmembrane region" description="Helical" evidence="7">
    <location>
        <begin position="130"/>
        <end position="150"/>
    </location>
</feature>
<dbReference type="Pfam" id="PF06808">
    <property type="entry name" value="DctM"/>
    <property type="match status" value="1"/>
</dbReference>
<feature type="transmembrane region" description="Helical" evidence="7">
    <location>
        <begin position="315"/>
        <end position="345"/>
    </location>
</feature>
<dbReference type="EMBL" id="JAEPWM010000001">
    <property type="protein sequence ID" value="MBK6005012.1"/>
    <property type="molecule type" value="Genomic_DNA"/>
</dbReference>
<evidence type="ECO:0000313" key="10">
    <source>
        <dbReference type="Proteomes" id="UP000630528"/>
    </source>
</evidence>
<reference evidence="9" key="2">
    <citation type="submission" date="2021-01" db="EMBL/GenBank/DDBJ databases">
        <authorList>
            <person name="Kang M."/>
        </authorList>
    </citation>
    <scope>NUCLEOTIDE SEQUENCE</scope>
    <source>
        <strain evidence="9">KACC 17527</strain>
    </source>
</reference>
<feature type="transmembrane region" description="Helical" evidence="7">
    <location>
        <begin position="54"/>
        <end position="74"/>
    </location>
</feature>
<keyword evidence="4 7" id="KW-0812">Transmembrane</keyword>
<feature type="domain" description="TRAP C4-dicarboxylate transport system permease DctM subunit" evidence="8">
    <location>
        <begin position="9"/>
        <end position="417"/>
    </location>
</feature>
<dbReference type="GO" id="GO:0022857">
    <property type="term" value="F:transmembrane transporter activity"/>
    <property type="evidence" value="ECO:0007669"/>
    <property type="project" value="UniProtKB-UniRule"/>
</dbReference>
<feature type="transmembrane region" description="Helical" evidence="7">
    <location>
        <begin position="269"/>
        <end position="295"/>
    </location>
</feature>
<dbReference type="GO" id="GO:0005886">
    <property type="term" value="C:plasma membrane"/>
    <property type="evidence" value="ECO:0007669"/>
    <property type="project" value="UniProtKB-SubCell"/>
</dbReference>
<evidence type="ECO:0000256" key="4">
    <source>
        <dbReference type="ARBA" id="ARBA00022692"/>
    </source>
</evidence>
<evidence type="ECO:0000256" key="1">
    <source>
        <dbReference type="ARBA" id="ARBA00004429"/>
    </source>
</evidence>
<keyword evidence="5 7" id="KW-1133">Transmembrane helix</keyword>
<comment type="similarity">
    <text evidence="7">Belongs to the TRAP transporter large permease family.</text>
</comment>
<comment type="caution">
    <text evidence="7">Lacks conserved residue(s) required for the propagation of feature annotation.</text>
</comment>
<evidence type="ECO:0000313" key="9">
    <source>
        <dbReference type="EMBL" id="MBK6005012.1"/>
    </source>
</evidence>
<keyword evidence="2" id="KW-1003">Cell membrane</keyword>
<evidence type="ECO:0000256" key="2">
    <source>
        <dbReference type="ARBA" id="ARBA00022475"/>
    </source>
</evidence>
<dbReference type="Proteomes" id="UP000630528">
    <property type="component" value="Unassembled WGS sequence"/>
</dbReference>
<dbReference type="PANTHER" id="PTHR33362">
    <property type="entry name" value="SIALIC ACID TRAP TRANSPORTER PERMEASE PROTEIN SIAT-RELATED"/>
    <property type="match status" value="1"/>
</dbReference>
<gene>
    <name evidence="9" type="ORF">JJB11_02805</name>
</gene>
<feature type="transmembrane region" description="Helical" evidence="7">
    <location>
        <begin position="6"/>
        <end position="33"/>
    </location>
</feature>
<feature type="transmembrane region" description="Helical" evidence="7">
    <location>
        <begin position="238"/>
        <end position="257"/>
    </location>
</feature>
<feature type="transmembrane region" description="Helical" evidence="7">
    <location>
        <begin position="86"/>
        <end position="109"/>
    </location>
</feature>
<evidence type="ECO:0000259" key="8">
    <source>
        <dbReference type="Pfam" id="PF06808"/>
    </source>
</evidence>